<dbReference type="EMBL" id="HACA01008123">
    <property type="protein sequence ID" value="CDW25484.1"/>
    <property type="molecule type" value="Transcribed_RNA"/>
</dbReference>
<name>A0A0K2THS4_LEPSM</name>
<dbReference type="AlphaFoldDB" id="A0A0K2THS4"/>
<sequence length="97" mass="10603">MIFSPTSADNTSTSFTFLTLLLPSSDVSPSSSLGGGDTRRKVFVSIHPAPPYSTASQFGWIPSNVDVPSCNNKHNCIILQLIPRNSSFYPDWGFKLH</sequence>
<protein>
    <submittedName>
        <fullName evidence="1">Uncharacterized protein</fullName>
    </submittedName>
</protein>
<reference evidence="1" key="1">
    <citation type="submission" date="2014-05" db="EMBL/GenBank/DDBJ databases">
        <authorList>
            <person name="Chronopoulou M."/>
        </authorList>
    </citation>
    <scope>NUCLEOTIDE SEQUENCE</scope>
    <source>
        <tissue evidence="1">Whole organism</tissue>
    </source>
</reference>
<evidence type="ECO:0000313" key="1">
    <source>
        <dbReference type="EMBL" id="CDW25484.1"/>
    </source>
</evidence>
<organism evidence="1">
    <name type="scientific">Lepeophtheirus salmonis</name>
    <name type="common">Salmon louse</name>
    <name type="synonym">Caligus salmonis</name>
    <dbReference type="NCBI Taxonomy" id="72036"/>
    <lineage>
        <taxon>Eukaryota</taxon>
        <taxon>Metazoa</taxon>
        <taxon>Ecdysozoa</taxon>
        <taxon>Arthropoda</taxon>
        <taxon>Crustacea</taxon>
        <taxon>Multicrustacea</taxon>
        <taxon>Hexanauplia</taxon>
        <taxon>Copepoda</taxon>
        <taxon>Siphonostomatoida</taxon>
        <taxon>Caligidae</taxon>
        <taxon>Lepeophtheirus</taxon>
    </lineage>
</organism>
<proteinExistence type="predicted"/>
<accession>A0A0K2THS4</accession>